<sequence>MQIPFFQKIPQGQRFLLAGCGGGYDIITAIPLYFYLKSLGKEVVLANLSFTDLANSNCEMVLPDCYLIDGKAKNLAYFPEKLLRDWLKQQNEQPMIYAFRNSVGVQPLRQIYQYLKKQHCIDTLVLADGGTDSLMFGDELGVATIVEDSLSILASAKAGFNRAYLMAVGFGVEKFHGLDHYPCLQNIATLTKKGAYLGAFSLTPDMAEGQKYLDFLAYEKQNAQRNSIVNHSIANAMCGEFGDYHSLAQTKGSEQFINPFMPLYWHFELQAIAQEIVFADKVEHSQTLQAFYDEYEIYRLKNRRRKGLRELPI</sequence>
<name>A0A376BM76_9NEIS</name>
<dbReference type="Pfam" id="PF06626">
    <property type="entry name" value="DUF1152"/>
    <property type="match status" value="1"/>
</dbReference>
<proteinExistence type="predicted"/>
<accession>A0A376BM76</accession>
<dbReference type="AlphaFoldDB" id="A0A376BM76"/>
<protein>
    <submittedName>
        <fullName evidence="1">Uncharacterized protein conserved in archaea</fullName>
    </submittedName>
</protein>
<dbReference type="InterPro" id="IPR010581">
    <property type="entry name" value="DUF1152"/>
</dbReference>
<organism evidence="1 2">
    <name type="scientific">Alysiella crassa</name>
    <dbReference type="NCBI Taxonomy" id="153491"/>
    <lineage>
        <taxon>Bacteria</taxon>
        <taxon>Pseudomonadati</taxon>
        <taxon>Pseudomonadota</taxon>
        <taxon>Betaproteobacteria</taxon>
        <taxon>Neisseriales</taxon>
        <taxon>Neisseriaceae</taxon>
        <taxon>Alysiella</taxon>
    </lineage>
</organism>
<dbReference type="RefSeq" id="WP_034295229.1">
    <property type="nucleotide sequence ID" value="NZ_UFSO01000002.1"/>
</dbReference>
<evidence type="ECO:0000313" key="1">
    <source>
        <dbReference type="EMBL" id="SSY70780.1"/>
    </source>
</evidence>
<dbReference type="STRING" id="1120980.GCA_000745955_02336"/>
<dbReference type="Proteomes" id="UP000254209">
    <property type="component" value="Unassembled WGS sequence"/>
</dbReference>
<dbReference type="EMBL" id="UFSO01000002">
    <property type="protein sequence ID" value="SSY70780.1"/>
    <property type="molecule type" value="Genomic_DNA"/>
</dbReference>
<keyword evidence="2" id="KW-1185">Reference proteome</keyword>
<gene>
    <name evidence="1" type="ORF">NCTC10283_00891</name>
</gene>
<reference evidence="1 2" key="1">
    <citation type="submission" date="2018-06" db="EMBL/GenBank/DDBJ databases">
        <authorList>
            <consortium name="Pathogen Informatics"/>
            <person name="Doyle S."/>
        </authorList>
    </citation>
    <scope>NUCLEOTIDE SEQUENCE [LARGE SCALE GENOMIC DNA]</scope>
    <source>
        <strain evidence="1 2">NCTC10283</strain>
    </source>
</reference>
<evidence type="ECO:0000313" key="2">
    <source>
        <dbReference type="Proteomes" id="UP000254209"/>
    </source>
</evidence>
<dbReference type="OrthoDB" id="182205at2"/>